<dbReference type="Pfam" id="PF00574">
    <property type="entry name" value="CLP_protease"/>
    <property type="match status" value="1"/>
</dbReference>
<protein>
    <submittedName>
        <fullName evidence="1">ATP-dependent Clp protease proteolytic subunit</fullName>
    </submittedName>
</protein>
<keyword evidence="1" id="KW-0378">Hydrolase</keyword>
<dbReference type="InterPro" id="IPR023562">
    <property type="entry name" value="ClpP/TepA"/>
</dbReference>
<sequence>MQGPRSRGVPSAASTCAAHPMLLSAGTRGRRFALPNAEIVIHQL</sequence>
<keyword evidence="2" id="KW-1185">Reference proteome</keyword>
<reference evidence="1" key="1">
    <citation type="journal article" date="2023" name="Int. J. Syst. Evol. Microbiol.">
        <title>Streptomyces meridianus sp. nov. isolated from brackish water of the Tagus estuary in Alcochete, Portugal.</title>
        <authorList>
            <person name="Santos J.D.N."/>
            <person name="Klimek D."/>
            <person name="Calusinska M."/>
            <person name="Lobo Da Cunha A."/>
            <person name="Catita J."/>
            <person name="Goncalves H."/>
            <person name="Gonzalez I."/>
            <person name="Reyes F."/>
            <person name="Lage O.M."/>
        </authorList>
    </citation>
    <scope>NUCLEOTIDE SEQUENCE</scope>
    <source>
        <strain evidence="1">MTZ3.1</strain>
    </source>
</reference>
<dbReference type="RefSeq" id="WP_251415603.1">
    <property type="nucleotide sequence ID" value="NZ_JAMQGM010000031.1"/>
</dbReference>
<keyword evidence="1" id="KW-0645">Protease</keyword>
<evidence type="ECO:0000313" key="2">
    <source>
        <dbReference type="Proteomes" id="UP001167160"/>
    </source>
</evidence>
<accession>A0ABT0X838</accession>
<gene>
    <name evidence="1" type="ORF">M1E25_15220</name>
</gene>
<dbReference type="GO" id="GO:0006508">
    <property type="term" value="P:proteolysis"/>
    <property type="evidence" value="ECO:0007669"/>
    <property type="project" value="UniProtKB-KW"/>
</dbReference>
<evidence type="ECO:0000313" key="1">
    <source>
        <dbReference type="EMBL" id="MCM2578686.1"/>
    </source>
</evidence>
<dbReference type="Gene3D" id="3.90.226.10">
    <property type="entry name" value="2-enoyl-CoA Hydratase, Chain A, domain 1"/>
    <property type="match status" value="1"/>
</dbReference>
<dbReference type="Proteomes" id="UP001167160">
    <property type="component" value="Unassembled WGS sequence"/>
</dbReference>
<proteinExistence type="predicted"/>
<dbReference type="EMBL" id="JAMQGM010000031">
    <property type="protein sequence ID" value="MCM2578686.1"/>
    <property type="molecule type" value="Genomic_DNA"/>
</dbReference>
<organism evidence="1 2">
    <name type="scientific">Streptomyces meridianus</name>
    <dbReference type="NCBI Taxonomy" id="2938945"/>
    <lineage>
        <taxon>Bacteria</taxon>
        <taxon>Bacillati</taxon>
        <taxon>Actinomycetota</taxon>
        <taxon>Actinomycetes</taxon>
        <taxon>Kitasatosporales</taxon>
        <taxon>Streptomycetaceae</taxon>
        <taxon>Streptomyces</taxon>
    </lineage>
</organism>
<comment type="caution">
    <text evidence="1">The sequence shown here is derived from an EMBL/GenBank/DDBJ whole genome shotgun (WGS) entry which is preliminary data.</text>
</comment>
<dbReference type="GO" id="GO:0008233">
    <property type="term" value="F:peptidase activity"/>
    <property type="evidence" value="ECO:0007669"/>
    <property type="project" value="UniProtKB-KW"/>
</dbReference>
<name>A0ABT0X838_9ACTN</name>